<organism evidence="1 2">
    <name type="scientific">Romanomermis culicivorax</name>
    <name type="common">Nematode worm</name>
    <dbReference type="NCBI Taxonomy" id="13658"/>
    <lineage>
        <taxon>Eukaryota</taxon>
        <taxon>Metazoa</taxon>
        <taxon>Ecdysozoa</taxon>
        <taxon>Nematoda</taxon>
        <taxon>Enoplea</taxon>
        <taxon>Dorylaimia</taxon>
        <taxon>Mermithida</taxon>
        <taxon>Mermithoidea</taxon>
        <taxon>Mermithidae</taxon>
        <taxon>Romanomermis</taxon>
    </lineage>
</organism>
<evidence type="ECO:0000313" key="2">
    <source>
        <dbReference type="WBParaSite" id="nRc.2.0.1.t43886-RA"/>
    </source>
</evidence>
<evidence type="ECO:0000313" key="1">
    <source>
        <dbReference type="Proteomes" id="UP000887565"/>
    </source>
</evidence>
<keyword evidence="1" id="KW-1185">Reference proteome</keyword>
<accession>A0A915KYI6</accession>
<dbReference type="Proteomes" id="UP000887565">
    <property type="component" value="Unplaced"/>
</dbReference>
<sequence length="82" mass="8055">MDIGALGGSDVVCDMVVGLADVGALGSSDVALGGNDVIDDVAGSTSIGGAGTSMMVGWTRVDSSISTRARVDMSSSLNFKNG</sequence>
<dbReference type="WBParaSite" id="nRc.2.0.1.t43886-RA">
    <property type="protein sequence ID" value="nRc.2.0.1.t43886-RA"/>
    <property type="gene ID" value="nRc.2.0.1.g43886"/>
</dbReference>
<protein>
    <submittedName>
        <fullName evidence="2">Uncharacterized protein</fullName>
    </submittedName>
</protein>
<name>A0A915KYI6_ROMCU</name>
<reference evidence="2" key="1">
    <citation type="submission" date="2022-11" db="UniProtKB">
        <authorList>
            <consortium name="WormBaseParasite"/>
        </authorList>
    </citation>
    <scope>IDENTIFICATION</scope>
</reference>
<dbReference type="AlphaFoldDB" id="A0A915KYI6"/>
<proteinExistence type="predicted"/>